<evidence type="ECO:0000259" key="10">
    <source>
        <dbReference type="PROSITE" id="PS50057"/>
    </source>
</evidence>
<keyword evidence="3 7" id="KW-0728">SH3 domain</keyword>
<dbReference type="Pfam" id="PF00784">
    <property type="entry name" value="MyTH4"/>
    <property type="match status" value="1"/>
</dbReference>
<feature type="domain" description="FERM" evidence="10">
    <location>
        <begin position="380"/>
        <end position="668"/>
    </location>
</feature>
<dbReference type="InterPro" id="IPR035963">
    <property type="entry name" value="FERM_2"/>
</dbReference>
<feature type="domain" description="SH3" evidence="9">
    <location>
        <begin position="124"/>
        <end position="185"/>
    </location>
</feature>
<dbReference type="PANTHER" id="PTHR22692:SF16">
    <property type="entry name" value="MYOSIN XVB"/>
    <property type="match status" value="1"/>
</dbReference>
<dbReference type="InterPro" id="IPR036028">
    <property type="entry name" value="SH3-like_dom_sf"/>
</dbReference>
<dbReference type="AlphaFoldDB" id="A0A3Q4NAT7"/>
<sequence>MKDLLANFNVGTTINTIQDNNMKKRIVIAARDNWENYFTRLFPVKVLGVSHRGIRLLKMVRALGINPKHLRLLKGYSFAEVLSAELQGEDTVALKLKSEKLVLQSRRAPQIIAMIQSFILELIKDSNHVVALKSFVTDDKSLLSFNKGDIIKLLPMEGLEPGWRFGNKGGRSGLFPEGLTQPSAAPDYHCLNLNRDEKRKSMRKTVSPPKVPSPALINRHMGSPNSKHQGYIATTFWKDFISKLTVMCVFFTQTPIQESLILYNDPEINELSIQCFTSDSQPECLSNDSLTSVQLGKEKELLRDEIFCQVIKQTTNNPKNRKLRLNRFGSSCSLGWQLLSVVAGFFPCSTTLQPYITRYLDDISQDYVHPYHELASLSHDNLQRSLRFGGRRNIPSYPEIEAILANVVMELCKEMGITQLKELKEFSILVIRQQDGMVRPLHFEEYLFDFLVEDNSSSLLLRRVMWRMPLSFINDLYVDFHYQQLLADYLSGQLMLPPVTGGSSTIQQIAVLSALQHLALGLQDQPSLSEIKGYLPSQTGLRNKVEEILTFCQGRIAAMQSLSPQHAKVQFIETLSSLPQFGSNTFLAEKVSQRGCPSPCVVCINQEGVLFLHSKTQEQVFRIPLTDVQFMRTIHPNKKGKVPAVDIDYGNPAAPKRITIHLKQVMTF</sequence>
<dbReference type="InterPro" id="IPR051567">
    <property type="entry name" value="Unconventional_Myosin_ATPase"/>
</dbReference>
<evidence type="ECO:0000256" key="1">
    <source>
        <dbReference type="ARBA" id="ARBA00004496"/>
    </source>
</evidence>
<evidence type="ECO:0000256" key="3">
    <source>
        <dbReference type="ARBA" id="ARBA00022443"/>
    </source>
</evidence>
<dbReference type="Proteomes" id="UP000261580">
    <property type="component" value="Unassembled WGS sequence"/>
</dbReference>
<evidence type="ECO:0000256" key="7">
    <source>
        <dbReference type="PROSITE-ProRule" id="PRU00192"/>
    </source>
</evidence>
<dbReference type="Pfam" id="PF07653">
    <property type="entry name" value="SH3_2"/>
    <property type="match status" value="1"/>
</dbReference>
<dbReference type="InterPro" id="IPR000299">
    <property type="entry name" value="FERM_domain"/>
</dbReference>
<evidence type="ECO:0000313" key="13">
    <source>
        <dbReference type="Proteomes" id="UP000261580"/>
    </source>
</evidence>
<evidence type="ECO:0000256" key="4">
    <source>
        <dbReference type="ARBA" id="ARBA00022490"/>
    </source>
</evidence>
<organism evidence="12 13">
    <name type="scientific">Neolamprologus brichardi</name>
    <name type="common">Fairy cichlid</name>
    <name type="synonym">Lamprologus brichardi</name>
    <dbReference type="NCBI Taxonomy" id="32507"/>
    <lineage>
        <taxon>Eukaryota</taxon>
        <taxon>Metazoa</taxon>
        <taxon>Chordata</taxon>
        <taxon>Craniata</taxon>
        <taxon>Vertebrata</taxon>
        <taxon>Euteleostomi</taxon>
        <taxon>Actinopterygii</taxon>
        <taxon>Neopterygii</taxon>
        <taxon>Teleostei</taxon>
        <taxon>Neoteleostei</taxon>
        <taxon>Acanthomorphata</taxon>
        <taxon>Ovalentaria</taxon>
        <taxon>Cichlomorphae</taxon>
        <taxon>Cichliformes</taxon>
        <taxon>Cichlidae</taxon>
        <taxon>African cichlids</taxon>
        <taxon>Pseudocrenilabrinae</taxon>
        <taxon>Lamprologini</taxon>
        <taxon>Neolamprologus</taxon>
    </lineage>
</organism>
<dbReference type="SUPFAM" id="SSF47031">
    <property type="entry name" value="Second domain of FERM"/>
    <property type="match status" value="1"/>
</dbReference>
<dbReference type="SMART" id="SM00326">
    <property type="entry name" value="SH3"/>
    <property type="match status" value="1"/>
</dbReference>
<dbReference type="GO" id="GO:0005856">
    <property type="term" value="C:cytoskeleton"/>
    <property type="evidence" value="ECO:0007669"/>
    <property type="project" value="InterPro"/>
</dbReference>
<name>A0A3Q4NAT7_NEOBR</name>
<evidence type="ECO:0008006" key="14">
    <source>
        <dbReference type="Google" id="ProtNLM"/>
    </source>
</evidence>
<evidence type="ECO:0000256" key="6">
    <source>
        <dbReference type="ARBA" id="ARBA00023203"/>
    </source>
</evidence>
<evidence type="ECO:0000256" key="2">
    <source>
        <dbReference type="ARBA" id="ARBA00008314"/>
    </source>
</evidence>
<dbReference type="SMART" id="SM00139">
    <property type="entry name" value="MyTH4"/>
    <property type="match status" value="1"/>
</dbReference>
<dbReference type="InterPro" id="IPR038185">
    <property type="entry name" value="MyTH4_dom_sf"/>
</dbReference>
<feature type="region of interest" description="Disordered" evidence="8">
    <location>
        <begin position="199"/>
        <end position="222"/>
    </location>
</feature>
<dbReference type="Gene3D" id="2.30.30.40">
    <property type="entry name" value="SH3 Domains"/>
    <property type="match status" value="1"/>
</dbReference>
<evidence type="ECO:0000256" key="8">
    <source>
        <dbReference type="SAM" id="MobiDB-lite"/>
    </source>
</evidence>
<evidence type="ECO:0000313" key="12">
    <source>
        <dbReference type="Ensembl" id="ENSNBRP00000031289.1"/>
    </source>
</evidence>
<keyword evidence="6" id="KW-0009">Actin-binding</keyword>
<dbReference type="SMART" id="SM00295">
    <property type="entry name" value="B41"/>
    <property type="match status" value="1"/>
</dbReference>
<reference evidence="12" key="1">
    <citation type="submission" date="2025-08" db="UniProtKB">
        <authorList>
            <consortium name="Ensembl"/>
        </authorList>
    </citation>
    <scope>IDENTIFICATION</scope>
</reference>
<dbReference type="PANTHER" id="PTHR22692">
    <property type="entry name" value="MYOSIN VII, XV"/>
    <property type="match status" value="1"/>
</dbReference>
<comment type="subcellular location">
    <subcellularLocation>
        <location evidence="1">Cytoplasm</location>
    </subcellularLocation>
</comment>
<reference evidence="12" key="2">
    <citation type="submission" date="2025-09" db="UniProtKB">
        <authorList>
            <consortium name="Ensembl"/>
        </authorList>
    </citation>
    <scope>IDENTIFICATION</scope>
</reference>
<dbReference type="GeneTree" id="ENSGT00930000151032"/>
<dbReference type="Pfam" id="PF00373">
    <property type="entry name" value="FERM_M"/>
    <property type="match status" value="1"/>
</dbReference>
<keyword evidence="13" id="KW-1185">Reference proteome</keyword>
<accession>A0A3Q4NAT7</accession>
<keyword evidence="4" id="KW-0963">Cytoplasm</keyword>
<dbReference type="GO" id="GO:0003779">
    <property type="term" value="F:actin binding"/>
    <property type="evidence" value="ECO:0007669"/>
    <property type="project" value="UniProtKB-KW"/>
</dbReference>
<dbReference type="PROSITE" id="PS50002">
    <property type="entry name" value="SH3"/>
    <property type="match status" value="1"/>
</dbReference>
<dbReference type="OMA" id="FLRRVMW"/>
<evidence type="ECO:0000259" key="11">
    <source>
        <dbReference type="PROSITE" id="PS51016"/>
    </source>
</evidence>
<dbReference type="Bgee" id="ENSNBRG00000023762">
    <property type="expression patterns" value="Expressed in testis"/>
</dbReference>
<dbReference type="InterPro" id="IPR000857">
    <property type="entry name" value="MyTH4_dom"/>
</dbReference>
<dbReference type="STRING" id="32507.ENSNBRP00000031289"/>
<dbReference type="InterPro" id="IPR019749">
    <property type="entry name" value="Band_41_domain"/>
</dbReference>
<evidence type="ECO:0000256" key="5">
    <source>
        <dbReference type="ARBA" id="ARBA00022737"/>
    </source>
</evidence>
<keyword evidence="5" id="KW-0677">Repeat</keyword>
<comment type="similarity">
    <text evidence="2">Belongs to the TRAFAC class myosin-kinesin ATPase superfamily. Myosin family.</text>
</comment>
<dbReference type="GO" id="GO:0005737">
    <property type="term" value="C:cytoplasm"/>
    <property type="evidence" value="ECO:0007669"/>
    <property type="project" value="UniProtKB-SubCell"/>
</dbReference>
<dbReference type="PROSITE" id="PS50057">
    <property type="entry name" value="FERM_3"/>
    <property type="match status" value="1"/>
</dbReference>
<evidence type="ECO:0000259" key="9">
    <source>
        <dbReference type="PROSITE" id="PS50002"/>
    </source>
</evidence>
<dbReference type="PROSITE" id="PS51016">
    <property type="entry name" value="MYTH4"/>
    <property type="match status" value="1"/>
</dbReference>
<dbReference type="SUPFAM" id="SSF50044">
    <property type="entry name" value="SH3-domain"/>
    <property type="match status" value="1"/>
</dbReference>
<dbReference type="CDD" id="cd14473">
    <property type="entry name" value="FERM_B-lobe"/>
    <property type="match status" value="1"/>
</dbReference>
<proteinExistence type="inferred from homology"/>
<dbReference type="InterPro" id="IPR001452">
    <property type="entry name" value="SH3_domain"/>
</dbReference>
<protein>
    <recommendedName>
        <fullName evidence="14">Myosin XVB</fullName>
    </recommendedName>
</protein>
<dbReference type="Ensembl" id="ENSNBRT00000032083.1">
    <property type="protein sequence ID" value="ENSNBRP00000031289.1"/>
    <property type="gene ID" value="ENSNBRG00000023762.1"/>
</dbReference>
<dbReference type="Gene3D" id="1.25.40.530">
    <property type="entry name" value="MyTH4 domain"/>
    <property type="match status" value="1"/>
</dbReference>
<feature type="domain" description="MyTH4" evidence="11">
    <location>
        <begin position="251"/>
        <end position="404"/>
    </location>
</feature>
<dbReference type="InterPro" id="IPR019748">
    <property type="entry name" value="FERM_central"/>
</dbReference>